<sequence>MSSKITYYPVDNGDQSLISVEEDNYTTNILVDCRIRETSKGSTDPTQYDVKADLLRTLRKRRINDVEGATYVDIFTLSHGDDDHLHGFESNFYQGDPKNYKKKNKDDGEIFIDVLWFSPMVMGTATNDDERCFNKEAKRRIKLHRDKSADKDLPGNRIVIIGYDANEDLDGLNLVRKVPGQIITRFNDRDLKTFSIFIHGPYQQHLSDEEVDKNRVSVVFQARFKATATSAGFCTLAMFGGDADHHAWKFILEKTKQKGNDVKQQALSWDLFLAPHHCSWTFFNDCPQDKNPTPVATSLKVLDYKRGVAKVIASCKEILNNDDNPPHYKAKEQYVKKVNGENFLNTATAIKSGKTPQPIIFEITAQGPMRAKKTEGSASVAGGSALGVINQPSGYGSK</sequence>
<organism evidence="2 3">
    <name type="scientific">Xanthocytophaga flava</name>
    <dbReference type="NCBI Taxonomy" id="3048013"/>
    <lineage>
        <taxon>Bacteria</taxon>
        <taxon>Pseudomonadati</taxon>
        <taxon>Bacteroidota</taxon>
        <taxon>Cytophagia</taxon>
        <taxon>Cytophagales</taxon>
        <taxon>Rhodocytophagaceae</taxon>
        <taxon>Xanthocytophaga</taxon>
    </lineage>
</organism>
<name>A0AAE3QV19_9BACT</name>
<proteinExistence type="predicted"/>
<dbReference type="EMBL" id="JASJOS010000025">
    <property type="protein sequence ID" value="MDJ1485947.1"/>
    <property type="molecule type" value="Genomic_DNA"/>
</dbReference>
<reference evidence="2" key="1">
    <citation type="submission" date="2023-05" db="EMBL/GenBank/DDBJ databases">
        <authorList>
            <person name="Zhang X."/>
        </authorList>
    </citation>
    <scope>NUCLEOTIDE SEQUENCE</scope>
    <source>
        <strain evidence="2">YF14B1</strain>
    </source>
</reference>
<dbReference type="Gene3D" id="3.60.15.10">
    <property type="entry name" value="Ribonuclease Z/Hydroxyacylglutathione hydrolase-like"/>
    <property type="match status" value="1"/>
</dbReference>
<dbReference type="RefSeq" id="WP_313989177.1">
    <property type="nucleotide sequence ID" value="NZ_JASJOS010000025.1"/>
</dbReference>
<protein>
    <submittedName>
        <fullName evidence="2">Cobyric acid synthase CobQ</fullName>
    </submittedName>
</protein>
<accession>A0AAE3QV19</accession>
<gene>
    <name evidence="2" type="ORF">QNI16_36035</name>
</gene>
<comment type="caution">
    <text evidence="2">The sequence shown here is derived from an EMBL/GenBank/DDBJ whole genome shotgun (WGS) entry which is preliminary data.</text>
</comment>
<dbReference type="Proteomes" id="UP001241110">
    <property type="component" value="Unassembled WGS sequence"/>
</dbReference>
<dbReference type="AlphaFoldDB" id="A0AAE3QV19"/>
<evidence type="ECO:0000313" key="2">
    <source>
        <dbReference type="EMBL" id="MDJ1485947.1"/>
    </source>
</evidence>
<evidence type="ECO:0000313" key="3">
    <source>
        <dbReference type="Proteomes" id="UP001241110"/>
    </source>
</evidence>
<feature type="region of interest" description="Disordered" evidence="1">
    <location>
        <begin position="374"/>
        <end position="398"/>
    </location>
</feature>
<dbReference type="InterPro" id="IPR036866">
    <property type="entry name" value="RibonucZ/Hydroxyglut_hydro"/>
</dbReference>
<evidence type="ECO:0000256" key="1">
    <source>
        <dbReference type="SAM" id="MobiDB-lite"/>
    </source>
</evidence>